<feature type="transmembrane region" description="Helical" evidence="8">
    <location>
        <begin position="399"/>
        <end position="421"/>
    </location>
</feature>
<comment type="caution">
    <text evidence="9">The sequence shown here is derived from an EMBL/GenBank/DDBJ whole genome shotgun (WGS) entry which is preliminary data.</text>
</comment>
<dbReference type="PANTHER" id="PTHR43549:SF3">
    <property type="entry name" value="MULTIDRUG RESISTANCE PROTEIN YPNP-RELATED"/>
    <property type="match status" value="1"/>
</dbReference>
<evidence type="ECO:0000256" key="3">
    <source>
        <dbReference type="ARBA" id="ARBA00022475"/>
    </source>
</evidence>
<evidence type="ECO:0000256" key="5">
    <source>
        <dbReference type="ARBA" id="ARBA00022989"/>
    </source>
</evidence>
<dbReference type="EMBL" id="JAGSGD010000001">
    <property type="protein sequence ID" value="MBR7618399.1"/>
    <property type="molecule type" value="Genomic_DNA"/>
</dbReference>
<feature type="transmembrane region" description="Helical" evidence="8">
    <location>
        <begin position="203"/>
        <end position="224"/>
    </location>
</feature>
<dbReference type="CDD" id="cd13138">
    <property type="entry name" value="MATE_yoeA_like"/>
    <property type="match status" value="1"/>
</dbReference>
<feature type="transmembrane region" description="Helical" evidence="8">
    <location>
        <begin position="126"/>
        <end position="149"/>
    </location>
</feature>
<feature type="compositionally biased region" description="Gly residues" evidence="7">
    <location>
        <begin position="29"/>
        <end position="38"/>
    </location>
</feature>
<feature type="transmembrane region" description="Helical" evidence="8">
    <location>
        <begin position="458"/>
        <end position="480"/>
    </location>
</feature>
<dbReference type="GO" id="GO:0042910">
    <property type="term" value="F:xenobiotic transmembrane transporter activity"/>
    <property type="evidence" value="ECO:0007669"/>
    <property type="project" value="InterPro"/>
</dbReference>
<dbReference type="NCBIfam" id="TIGR00797">
    <property type="entry name" value="matE"/>
    <property type="match status" value="1"/>
</dbReference>
<evidence type="ECO:0000256" key="2">
    <source>
        <dbReference type="ARBA" id="ARBA00022448"/>
    </source>
</evidence>
<protein>
    <submittedName>
        <fullName evidence="9">MATE family efflux transporter</fullName>
    </submittedName>
</protein>
<evidence type="ECO:0000256" key="6">
    <source>
        <dbReference type="ARBA" id="ARBA00023136"/>
    </source>
</evidence>
<feature type="transmembrane region" description="Helical" evidence="8">
    <location>
        <begin position="288"/>
        <end position="306"/>
    </location>
</feature>
<dbReference type="InterPro" id="IPR048279">
    <property type="entry name" value="MdtK-like"/>
</dbReference>
<comment type="subcellular location">
    <subcellularLocation>
        <location evidence="1">Cell inner membrane</location>
        <topology evidence="1">Multi-pass membrane protein</topology>
    </subcellularLocation>
</comment>
<dbReference type="Pfam" id="PF01554">
    <property type="entry name" value="MatE"/>
    <property type="match status" value="2"/>
</dbReference>
<feature type="transmembrane region" description="Helical" evidence="8">
    <location>
        <begin position="94"/>
        <end position="114"/>
    </location>
</feature>
<feature type="transmembrane region" description="Helical" evidence="8">
    <location>
        <begin position="358"/>
        <end position="379"/>
    </location>
</feature>
<feature type="transmembrane region" description="Helical" evidence="8">
    <location>
        <begin position="169"/>
        <end position="191"/>
    </location>
</feature>
<evidence type="ECO:0000256" key="1">
    <source>
        <dbReference type="ARBA" id="ARBA00004429"/>
    </source>
</evidence>
<dbReference type="PIRSF" id="PIRSF006603">
    <property type="entry name" value="DinF"/>
    <property type="match status" value="1"/>
</dbReference>
<evidence type="ECO:0000256" key="7">
    <source>
        <dbReference type="SAM" id="MobiDB-lite"/>
    </source>
</evidence>
<keyword evidence="3" id="KW-1003">Cell membrane</keyword>
<feature type="region of interest" description="Disordered" evidence="7">
    <location>
        <begin position="495"/>
        <end position="529"/>
    </location>
</feature>
<keyword evidence="5 8" id="KW-1133">Transmembrane helix</keyword>
<dbReference type="InterPro" id="IPR002528">
    <property type="entry name" value="MATE_fam"/>
</dbReference>
<keyword evidence="6 8" id="KW-0472">Membrane</keyword>
<evidence type="ECO:0000313" key="9">
    <source>
        <dbReference type="EMBL" id="MBR7618399.1"/>
    </source>
</evidence>
<evidence type="ECO:0000256" key="8">
    <source>
        <dbReference type="SAM" id="Phobius"/>
    </source>
</evidence>
<keyword evidence="10" id="KW-1185">Reference proteome</keyword>
<dbReference type="InterPro" id="IPR052031">
    <property type="entry name" value="Membrane_Transporter-Flippase"/>
</dbReference>
<dbReference type="AlphaFoldDB" id="A0A941CZG0"/>
<dbReference type="Proteomes" id="UP000622580">
    <property type="component" value="Unassembled WGS sequence"/>
</dbReference>
<dbReference type="GO" id="GO:0015297">
    <property type="term" value="F:antiporter activity"/>
    <property type="evidence" value="ECO:0007669"/>
    <property type="project" value="InterPro"/>
</dbReference>
<name>A0A941CZG0_9CAUL</name>
<dbReference type="GO" id="GO:0005886">
    <property type="term" value="C:plasma membrane"/>
    <property type="evidence" value="ECO:0007669"/>
    <property type="project" value="UniProtKB-SubCell"/>
</dbReference>
<feature type="region of interest" description="Disordered" evidence="7">
    <location>
        <begin position="1"/>
        <end position="41"/>
    </location>
</feature>
<gene>
    <name evidence="9" type="ORF">JKL49_03275</name>
</gene>
<dbReference type="PANTHER" id="PTHR43549">
    <property type="entry name" value="MULTIDRUG RESISTANCE PROTEIN YPNP-RELATED"/>
    <property type="match status" value="1"/>
</dbReference>
<proteinExistence type="predicted"/>
<keyword evidence="2" id="KW-0813">Transport</keyword>
<reference evidence="9" key="1">
    <citation type="submission" date="2021-04" db="EMBL/GenBank/DDBJ databases">
        <title>Draft genome assembly of strain Phenylobacterium sp. 20VBR1 using MiniION and Illumina platforms.</title>
        <authorList>
            <person name="Thomas F.A."/>
            <person name="Krishnan K.P."/>
            <person name="Sinha R.K."/>
        </authorList>
    </citation>
    <scope>NUCLEOTIDE SEQUENCE</scope>
    <source>
        <strain evidence="9">20VBR1</strain>
    </source>
</reference>
<keyword evidence="4 8" id="KW-0812">Transmembrane</keyword>
<organism evidence="9 10">
    <name type="scientific">Phenylobacterium glaciei</name>
    <dbReference type="NCBI Taxonomy" id="2803784"/>
    <lineage>
        <taxon>Bacteria</taxon>
        <taxon>Pseudomonadati</taxon>
        <taxon>Pseudomonadota</taxon>
        <taxon>Alphaproteobacteria</taxon>
        <taxon>Caulobacterales</taxon>
        <taxon>Caulobacteraceae</taxon>
        <taxon>Phenylobacterium</taxon>
    </lineage>
</organism>
<evidence type="ECO:0000313" key="10">
    <source>
        <dbReference type="Proteomes" id="UP000622580"/>
    </source>
</evidence>
<evidence type="ECO:0000256" key="4">
    <source>
        <dbReference type="ARBA" id="ARBA00022692"/>
    </source>
</evidence>
<sequence length="529" mass="55564">MAVVSSSSDGPVAAPSGGARPGFPPGGPRGPGGPGGRFGGKDLTTGPIGPTLIAFALPVMGSNILQSLNGSANAIWVSHVLGEAALTATSNANIIFFLMLGAAFGVSMSANLLIGQSIGAGDMPMVKRVIGTAVTFFLVLSIAVGVGGYTLTPTILRAMGTPADAVQDAITYLRVIFLAMPFMYFFSFVMMAQRGAGDSRTPFYFSLFAVGMDVILNPILITGFGPAPRMGIAGSAMSTLTSQTITLGIILVYLYRTNSVLVLRRDEWRLLKPEWEILKTIVVKGMPMAFQMLVISGSAVLMISMVNTYGSHTAAAYGAATQLWTYVQMPAMALGAAVSSMAAQNVGAGRMDRVDKIAGIGSLYAALLSAGPVLVIYLIEPIILHLFLPVGSPSHAIAMRINMFALWGFIPFGVSFVLSGIVRATGSVWPPLFAMIISMWIVRVPFAHTLMPYIGADAIWWSFPLGSITSCVLAASWYRWGPWRSARLMKFSPHGDAPSTGLSPPGGLEESEASEAVAEAGQPLAPSKA</sequence>
<accession>A0A941CZG0</accession>
<feature type="transmembrane region" description="Helical" evidence="8">
    <location>
        <begin position="230"/>
        <end position="255"/>
    </location>
</feature>
<feature type="transmembrane region" description="Helical" evidence="8">
    <location>
        <begin position="428"/>
        <end position="446"/>
    </location>
</feature>